<dbReference type="Gene3D" id="3.40.50.150">
    <property type="entry name" value="Vaccinia Virus protein VP39"/>
    <property type="match status" value="1"/>
</dbReference>
<dbReference type="InterPro" id="IPR010743">
    <property type="entry name" value="Methionine_synth_MetW"/>
</dbReference>
<accession>A0ABY5TMS1</accession>
<evidence type="ECO:0000313" key="1">
    <source>
        <dbReference type="EMBL" id="UVW35072.1"/>
    </source>
</evidence>
<dbReference type="NCBIfam" id="TIGR02081">
    <property type="entry name" value="metW"/>
    <property type="match status" value="1"/>
</dbReference>
<dbReference type="Proteomes" id="UP001059934">
    <property type="component" value="Chromosome"/>
</dbReference>
<dbReference type="PANTHER" id="PTHR43861">
    <property type="entry name" value="TRANS-ACONITATE 2-METHYLTRANSFERASE-RELATED"/>
    <property type="match status" value="1"/>
</dbReference>
<dbReference type="InterPro" id="IPR029063">
    <property type="entry name" value="SAM-dependent_MTases_sf"/>
</dbReference>
<sequence length="202" mass="23336">MNQVESTRQINDSIHSWVKPNSRVLDLGCGDGTLLAQLQKDLDIRGYGLEIDPDSINQCLAKGVNVVEQDLNKGMANFADDSFDTVIMTQALQAMRFPHLVLDEMLRIGTQCVITFPNFGHWKARAYLTLRGRMPVTKQLTYQWYDTPNIHFFTYSDFEALCRERNIKILRKQFVGEHLLDRQLKNLWPNLFAETAVYHLSK</sequence>
<proteinExistence type="predicted"/>
<protein>
    <submittedName>
        <fullName evidence="1">Methionine biosynthesis protein MetW</fullName>
    </submittedName>
</protein>
<organism evidence="1 2">
    <name type="scientific">SAR92 clade bacterium H455</name>
    <dbReference type="NCBI Taxonomy" id="2974818"/>
    <lineage>
        <taxon>Bacteria</taxon>
        <taxon>Pseudomonadati</taxon>
        <taxon>Pseudomonadota</taxon>
        <taxon>Gammaproteobacteria</taxon>
        <taxon>Cellvibrionales</taxon>
        <taxon>Porticoccaceae</taxon>
        <taxon>SAR92 clade</taxon>
    </lineage>
</organism>
<evidence type="ECO:0000313" key="2">
    <source>
        <dbReference type="Proteomes" id="UP001059934"/>
    </source>
</evidence>
<keyword evidence="2" id="KW-1185">Reference proteome</keyword>
<dbReference type="SUPFAM" id="SSF53335">
    <property type="entry name" value="S-adenosyl-L-methionine-dependent methyltransferases"/>
    <property type="match status" value="1"/>
</dbReference>
<dbReference type="EMBL" id="CP103416">
    <property type="protein sequence ID" value="UVW35072.1"/>
    <property type="molecule type" value="Genomic_DNA"/>
</dbReference>
<dbReference type="Pfam" id="PF07021">
    <property type="entry name" value="MetW"/>
    <property type="match status" value="1"/>
</dbReference>
<dbReference type="PANTHER" id="PTHR43861:SF1">
    <property type="entry name" value="TRANS-ACONITATE 2-METHYLTRANSFERASE"/>
    <property type="match status" value="1"/>
</dbReference>
<reference evidence="1" key="1">
    <citation type="submission" date="2022-08" db="EMBL/GenBank/DDBJ databases">
        <title>Catabolic pathway analysis in culturable SAR92 clade bacteria reveals their overlooked roles in DMSP degradation in coastal seas.</title>
        <authorList>
            <person name="He X."/>
            <person name="Zhang X."/>
            <person name="Zhang Y."/>
        </authorList>
    </citation>
    <scope>NUCLEOTIDE SEQUENCE</scope>
    <source>
        <strain evidence="1">H455</strain>
    </source>
</reference>
<gene>
    <name evidence="1" type="primary">metW</name>
    <name evidence="1" type="ORF">NYF23_00350</name>
</gene>
<dbReference type="CDD" id="cd02440">
    <property type="entry name" value="AdoMet_MTases"/>
    <property type="match status" value="1"/>
</dbReference>
<name>A0ABY5TMS1_9GAMM</name>